<dbReference type="InterPro" id="IPR006379">
    <property type="entry name" value="HAD-SF_hydro_IIB"/>
</dbReference>
<dbReference type="EMBL" id="QNBE01000021">
    <property type="protein sequence ID" value="RKX70987.1"/>
    <property type="molecule type" value="Genomic_DNA"/>
</dbReference>
<dbReference type="Pfam" id="PF08282">
    <property type="entry name" value="Hydrolase_3"/>
    <property type="match status" value="1"/>
</dbReference>
<dbReference type="AlphaFoldDB" id="A0A660SJR2"/>
<evidence type="ECO:0008006" key="6">
    <source>
        <dbReference type="Google" id="ProtNLM"/>
    </source>
</evidence>
<dbReference type="Proteomes" id="UP000268469">
    <property type="component" value="Unassembled WGS sequence"/>
</dbReference>
<dbReference type="InterPro" id="IPR006381">
    <property type="entry name" value="HAD-SF-IIB-MPGP"/>
</dbReference>
<dbReference type="GO" id="GO:0050531">
    <property type="term" value="F:mannosyl-3-phosphoglycerate phosphatase activity"/>
    <property type="evidence" value="ECO:0007669"/>
    <property type="project" value="InterPro"/>
</dbReference>
<keyword evidence="2" id="KW-0378">Hydrolase</keyword>
<evidence type="ECO:0000313" key="5">
    <source>
        <dbReference type="Proteomes" id="UP000268469"/>
    </source>
</evidence>
<dbReference type="GO" id="GO:0051479">
    <property type="term" value="P:mannosylglycerate biosynthetic process"/>
    <property type="evidence" value="ECO:0007669"/>
    <property type="project" value="InterPro"/>
</dbReference>
<organism evidence="4 5">
    <name type="scientific">candidate division WOR-3 bacterium</name>
    <dbReference type="NCBI Taxonomy" id="2052148"/>
    <lineage>
        <taxon>Bacteria</taxon>
        <taxon>Bacteria division WOR-3</taxon>
    </lineage>
</organism>
<dbReference type="Gene3D" id="3.40.50.1000">
    <property type="entry name" value="HAD superfamily/HAD-like"/>
    <property type="match status" value="1"/>
</dbReference>
<comment type="caution">
    <text evidence="4">The sequence shown here is derived from an EMBL/GenBank/DDBJ whole genome shotgun (WGS) entry which is preliminary data.</text>
</comment>
<keyword evidence="1" id="KW-0479">Metal-binding</keyword>
<dbReference type="InterPro" id="IPR023214">
    <property type="entry name" value="HAD_sf"/>
</dbReference>
<sequence length="237" mass="26231">MLIVFTDLDRCLLDENYRFDTALGAVNKLLDQKHRLIINSSKTKAEITHLLSEMGINIPYIVENGSAIYIPEGFLGMGSAEVVLGCRFQEIERGMEVVRSHLGPVDSFSSLSVRKLMEVTGLDEEGARRAKMREYSEPFIYPDPLPKGLLNELSGLGLRIIRGRSFCHLLGNTDKGKATGKFIEMIMGLGIPFRSVAIGDGPNDIGMLDLVDIPFLTQTGPSGWKDFVTKLLEMDHG</sequence>
<gene>
    <name evidence="4" type="ORF">DRP53_03215</name>
</gene>
<accession>A0A660SJR2</accession>
<protein>
    <recommendedName>
        <fullName evidence="6">Mannosyl-3-phosphoglycerate phosphatase</fullName>
    </recommendedName>
</protein>
<keyword evidence="3" id="KW-0460">Magnesium</keyword>
<dbReference type="Gene3D" id="3.30.980.20">
    <property type="entry name" value="Putative mannosyl-3-phosphoglycerate phosphatase, domain 2"/>
    <property type="match status" value="1"/>
</dbReference>
<dbReference type="SUPFAM" id="SSF56784">
    <property type="entry name" value="HAD-like"/>
    <property type="match status" value="1"/>
</dbReference>
<dbReference type="InterPro" id="IPR036412">
    <property type="entry name" value="HAD-like_sf"/>
</dbReference>
<reference evidence="4 5" key="1">
    <citation type="submission" date="2018-06" db="EMBL/GenBank/DDBJ databases">
        <title>Extensive metabolic versatility and redundancy in microbially diverse, dynamic hydrothermal sediments.</title>
        <authorList>
            <person name="Dombrowski N."/>
            <person name="Teske A."/>
            <person name="Baker B.J."/>
        </authorList>
    </citation>
    <scope>NUCLEOTIDE SEQUENCE [LARGE SCALE GENOMIC DNA]</scope>
    <source>
        <strain evidence="4">B36_G15</strain>
    </source>
</reference>
<dbReference type="NCBIfam" id="TIGR01486">
    <property type="entry name" value="HAD-SF-IIB-MPGP"/>
    <property type="match status" value="1"/>
</dbReference>
<dbReference type="GO" id="GO:0005737">
    <property type="term" value="C:cytoplasm"/>
    <property type="evidence" value="ECO:0007669"/>
    <property type="project" value="InterPro"/>
</dbReference>
<evidence type="ECO:0000313" key="4">
    <source>
        <dbReference type="EMBL" id="RKX70987.1"/>
    </source>
</evidence>
<evidence type="ECO:0000256" key="1">
    <source>
        <dbReference type="ARBA" id="ARBA00022723"/>
    </source>
</evidence>
<name>A0A660SJR2_UNCW3</name>
<evidence type="ECO:0000256" key="2">
    <source>
        <dbReference type="ARBA" id="ARBA00022801"/>
    </source>
</evidence>
<proteinExistence type="predicted"/>
<dbReference type="GO" id="GO:0046872">
    <property type="term" value="F:metal ion binding"/>
    <property type="evidence" value="ECO:0007669"/>
    <property type="project" value="UniProtKB-KW"/>
</dbReference>
<dbReference type="NCBIfam" id="TIGR01484">
    <property type="entry name" value="HAD-SF-IIB"/>
    <property type="match status" value="1"/>
</dbReference>
<evidence type="ECO:0000256" key="3">
    <source>
        <dbReference type="ARBA" id="ARBA00022842"/>
    </source>
</evidence>